<evidence type="ECO:0000256" key="1">
    <source>
        <dbReference type="SAM" id="MobiDB-lite"/>
    </source>
</evidence>
<feature type="compositionally biased region" description="Basic residues" evidence="1">
    <location>
        <begin position="61"/>
        <end position="73"/>
    </location>
</feature>
<feature type="compositionally biased region" description="Low complexity" evidence="1">
    <location>
        <begin position="48"/>
        <end position="60"/>
    </location>
</feature>
<evidence type="ECO:0000313" key="3">
    <source>
        <dbReference type="Proteomes" id="UP001237642"/>
    </source>
</evidence>
<keyword evidence="2" id="KW-0067">ATP-binding</keyword>
<dbReference type="GO" id="GO:0005524">
    <property type="term" value="F:ATP binding"/>
    <property type="evidence" value="ECO:0007669"/>
    <property type="project" value="UniProtKB-KW"/>
</dbReference>
<feature type="compositionally biased region" description="Basic and acidic residues" evidence="1">
    <location>
        <begin position="1"/>
        <end position="14"/>
    </location>
</feature>
<reference evidence="2" key="1">
    <citation type="submission" date="2023-02" db="EMBL/GenBank/DDBJ databases">
        <title>Genome of toxic invasive species Heracleum sosnowskyi carries increased number of genes despite the absence of recent whole-genome duplications.</title>
        <authorList>
            <person name="Schelkunov M."/>
            <person name="Shtratnikova V."/>
            <person name="Makarenko M."/>
            <person name="Klepikova A."/>
            <person name="Omelchenko D."/>
            <person name="Novikova G."/>
            <person name="Obukhova E."/>
            <person name="Bogdanov V."/>
            <person name="Penin A."/>
            <person name="Logacheva M."/>
        </authorList>
    </citation>
    <scope>NUCLEOTIDE SEQUENCE</scope>
    <source>
        <strain evidence="2">Hsosn_3</strain>
        <tissue evidence="2">Leaf</tissue>
    </source>
</reference>
<feature type="compositionally biased region" description="Low complexity" evidence="1">
    <location>
        <begin position="85"/>
        <end position="97"/>
    </location>
</feature>
<protein>
    <submittedName>
        <fullName evidence="2">ATP-binding cassette sub-family F member 1</fullName>
    </submittedName>
</protein>
<reference evidence="2" key="2">
    <citation type="submission" date="2023-05" db="EMBL/GenBank/DDBJ databases">
        <authorList>
            <person name="Schelkunov M.I."/>
        </authorList>
    </citation>
    <scope>NUCLEOTIDE SEQUENCE</scope>
    <source>
        <strain evidence="2">Hsosn_3</strain>
        <tissue evidence="2">Leaf</tissue>
    </source>
</reference>
<feature type="compositionally biased region" description="Polar residues" evidence="1">
    <location>
        <begin position="124"/>
        <end position="139"/>
    </location>
</feature>
<dbReference type="AlphaFoldDB" id="A0AAD8HAW4"/>
<accession>A0AAD8HAW4</accession>
<gene>
    <name evidence="2" type="ORF">POM88_039260</name>
</gene>
<evidence type="ECO:0000313" key="2">
    <source>
        <dbReference type="EMBL" id="KAK1363699.1"/>
    </source>
</evidence>
<proteinExistence type="predicted"/>
<feature type="region of interest" description="Disordered" evidence="1">
    <location>
        <begin position="1"/>
        <end position="164"/>
    </location>
</feature>
<dbReference type="EMBL" id="JAUIZM010000009">
    <property type="protein sequence ID" value="KAK1363699.1"/>
    <property type="molecule type" value="Genomic_DNA"/>
</dbReference>
<dbReference type="Proteomes" id="UP001237642">
    <property type="component" value="Unassembled WGS sequence"/>
</dbReference>
<keyword evidence="3" id="KW-1185">Reference proteome</keyword>
<feature type="compositionally biased region" description="Basic and acidic residues" evidence="1">
    <location>
        <begin position="149"/>
        <end position="164"/>
    </location>
</feature>
<sequence>MNKEEKRRKFHDSLLKMLYPPQEHHQIPLNISPENFSYDSVDEEEKSSSSSSDGDQQKLTRAQRKRLRKKKLHQAASQRRPIIGPLLPTTLTDNTPPVSEAQQGPDLDETQPVRHNAAEESVSGIHNSEEQGASSNQNKLKQRRIAKRLTRDINEQKDSGHRGL</sequence>
<name>A0AAD8HAW4_9APIA</name>
<comment type="caution">
    <text evidence="2">The sequence shown here is derived from an EMBL/GenBank/DDBJ whole genome shotgun (WGS) entry which is preliminary data.</text>
</comment>
<organism evidence="2 3">
    <name type="scientific">Heracleum sosnowskyi</name>
    <dbReference type="NCBI Taxonomy" id="360622"/>
    <lineage>
        <taxon>Eukaryota</taxon>
        <taxon>Viridiplantae</taxon>
        <taxon>Streptophyta</taxon>
        <taxon>Embryophyta</taxon>
        <taxon>Tracheophyta</taxon>
        <taxon>Spermatophyta</taxon>
        <taxon>Magnoliopsida</taxon>
        <taxon>eudicotyledons</taxon>
        <taxon>Gunneridae</taxon>
        <taxon>Pentapetalae</taxon>
        <taxon>asterids</taxon>
        <taxon>campanulids</taxon>
        <taxon>Apiales</taxon>
        <taxon>Apiaceae</taxon>
        <taxon>Apioideae</taxon>
        <taxon>apioid superclade</taxon>
        <taxon>Tordylieae</taxon>
        <taxon>Tordyliinae</taxon>
        <taxon>Heracleum</taxon>
    </lineage>
</organism>
<keyword evidence="2" id="KW-0547">Nucleotide-binding</keyword>